<organism evidence="1 2">
    <name type="scientific">Fusarium oxysporum (strain Fo5176)</name>
    <name type="common">Fusarium vascular wilt</name>
    <dbReference type="NCBI Taxonomy" id="660025"/>
    <lineage>
        <taxon>Eukaryota</taxon>
        <taxon>Fungi</taxon>
        <taxon>Dikarya</taxon>
        <taxon>Ascomycota</taxon>
        <taxon>Pezizomycotina</taxon>
        <taxon>Sordariomycetes</taxon>
        <taxon>Hypocreomycetidae</taxon>
        <taxon>Hypocreales</taxon>
        <taxon>Nectriaceae</taxon>
        <taxon>Fusarium</taxon>
        <taxon>Fusarium oxysporum species complex</taxon>
    </lineage>
</organism>
<dbReference type="EnsemblFungi" id="FOXG_16761T0">
    <property type="protein sequence ID" value="FOXG_16761P0"/>
    <property type="gene ID" value="FOXG_16761"/>
</dbReference>
<name>A0A0D2YJI1_FUSOF</name>
<dbReference type="EnsemblFungi" id="FOXG_16696T0">
    <property type="protein sequence ID" value="FOXG_16696P0"/>
    <property type="gene ID" value="FOXG_16696"/>
</dbReference>
<dbReference type="Proteomes" id="UP000002489">
    <property type="component" value="Unassembled WGS sequence"/>
</dbReference>
<dbReference type="AlphaFoldDB" id="A0A0D2YJI1"/>
<evidence type="ECO:0000313" key="2">
    <source>
        <dbReference type="Proteomes" id="UP000002489"/>
    </source>
</evidence>
<protein>
    <submittedName>
        <fullName evidence="1">Uncharacterized protein</fullName>
    </submittedName>
</protein>
<sequence length="250" mass="29569">MPWLWRVRIVGRSDGFESATSADSNKTKYGNYSTRREALGGYPLSQAAKSKGAREQHWSMWMVRCPGCARWQELREFRFGGTHHHWKPARRGPNREGDITWDEKEITEPLLNTYRCNSCFAKTHGRQELGKLSSGLHDLQTLTGQHLPWKYSNEWSRSMQNTPCLQQDFNYILKSNDITMLKFRREKCRYIWERIQIKDDKRVPEDINALYDDLGRIFDECEEHWKWLQGCGKKHGELREKAVRTGLFVR</sequence>
<accession>A0A0D2YJI1</accession>
<proteinExistence type="predicted"/>
<reference evidence="1" key="2">
    <citation type="submission" date="2025-05" db="UniProtKB">
        <authorList>
            <consortium name="EnsemblFungi"/>
        </authorList>
    </citation>
    <scope>IDENTIFICATION</scope>
    <source>
        <strain evidence="1">4287 / CBS 123668 / FGSC 9935 / NRRL 34936</strain>
    </source>
</reference>
<evidence type="ECO:0000313" key="1">
    <source>
        <dbReference type="EnsemblFungi" id="FOXG_16696P0"/>
    </source>
</evidence>
<reference evidence="2" key="1">
    <citation type="journal article" date="2012" name="Mol. Plant Microbe Interact.">
        <title>A highly conserved effector in Fusarium oxysporum is required for full virulence on Arabidopsis.</title>
        <authorList>
            <person name="Thatcher L.F."/>
            <person name="Gardiner D.M."/>
            <person name="Kazan K."/>
            <person name="Manners J."/>
        </authorList>
    </citation>
    <scope>NUCLEOTIDE SEQUENCE [LARGE SCALE GENOMIC DNA]</scope>
    <source>
        <strain evidence="2">Fo5176</strain>
    </source>
</reference>